<dbReference type="Pfam" id="PF00483">
    <property type="entry name" value="NTP_transferase"/>
    <property type="match status" value="1"/>
</dbReference>
<organism evidence="2 3">
    <name type="scientific">Sphingomonas carotinifaciens</name>
    <dbReference type="NCBI Taxonomy" id="1166323"/>
    <lineage>
        <taxon>Bacteria</taxon>
        <taxon>Pseudomonadati</taxon>
        <taxon>Pseudomonadota</taxon>
        <taxon>Alphaproteobacteria</taxon>
        <taxon>Sphingomonadales</taxon>
        <taxon>Sphingomonadaceae</taxon>
        <taxon>Sphingomonas</taxon>
    </lineage>
</organism>
<sequence>MMKAVLLAGGFGTRLAEETTVTPKPMVEIGGKPIMWHIMKIYAHYGITDFVVLGGYKVDYIRSYFLNYQARNCDMVVNLGTGAVEWLSCATEDWRVTILDTGLDSMTGGRLRRARHLLQDGPFCLTYGDGVSDVDIPALVQQHKDSGAWCTLTAVSQPGRYGALRIDGGTQVQGFSEKGKSDGGMINGGFFVCSPEMLDLIDNDDTVLENEPMDRLIAAGRLGAYRHDGFWQSMDTLRDKHLLESLWQGGSPPWKVWHDTAPASVTPLRRTA</sequence>
<evidence type="ECO:0000313" key="2">
    <source>
        <dbReference type="EMBL" id="SDF95244.1"/>
    </source>
</evidence>
<dbReference type="Gene3D" id="3.90.550.10">
    <property type="entry name" value="Spore Coat Polysaccharide Biosynthesis Protein SpsA, Chain A"/>
    <property type="match status" value="1"/>
</dbReference>
<dbReference type="EMBL" id="FNBI01000008">
    <property type="protein sequence ID" value="SDF95244.1"/>
    <property type="molecule type" value="Genomic_DNA"/>
</dbReference>
<protein>
    <submittedName>
        <fullName evidence="2">Glucose-1-phosphate cytidylyltransferase</fullName>
    </submittedName>
</protein>
<evidence type="ECO:0000313" key="3">
    <source>
        <dbReference type="Proteomes" id="UP000323502"/>
    </source>
</evidence>
<keyword evidence="3" id="KW-1185">Reference proteome</keyword>
<dbReference type="InterPro" id="IPR005835">
    <property type="entry name" value="NTP_transferase_dom"/>
</dbReference>
<name>A0A1G7Q9T4_9SPHN</name>
<dbReference type="Proteomes" id="UP000323502">
    <property type="component" value="Unassembled WGS sequence"/>
</dbReference>
<dbReference type="AlphaFoldDB" id="A0A1G7Q9T4"/>
<dbReference type="InterPro" id="IPR029044">
    <property type="entry name" value="Nucleotide-diphossugar_trans"/>
</dbReference>
<dbReference type="InterPro" id="IPR013446">
    <property type="entry name" value="G1P_cyt_trans-like"/>
</dbReference>
<keyword evidence="2" id="KW-0808">Transferase</keyword>
<evidence type="ECO:0000259" key="1">
    <source>
        <dbReference type="Pfam" id="PF00483"/>
    </source>
</evidence>
<dbReference type="InterPro" id="IPR046981">
    <property type="entry name" value="G1P_cyt_trans"/>
</dbReference>
<gene>
    <name evidence="2" type="ORF">SAMN05216557_10821</name>
</gene>
<reference evidence="2 3" key="1">
    <citation type="submission" date="2016-10" db="EMBL/GenBank/DDBJ databases">
        <authorList>
            <person name="Varghese N."/>
            <person name="Submissions S."/>
        </authorList>
    </citation>
    <scope>NUCLEOTIDE SEQUENCE [LARGE SCALE GENOMIC DNA]</scope>
    <source>
        <strain evidence="2 3">S7-754</strain>
    </source>
</reference>
<dbReference type="CDD" id="cd02524">
    <property type="entry name" value="G1P_cytidylyltransferase"/>
    <property type="match status" value="1"/>
</dbReference>
<dbReference type="NCBIfam" id="TIGR02623">
    <property type="entry name" value="G1P_cyt_trans"/>
    <property type="match status" value="1"/>
</dbReference>
<proteinExistence type="predicted"/>
<dbReference type="PANTHER" id="PTHR47183">
    <property type="entry name" value="GLUCOSE-1-PHOSPHATE CYTIDYLYLTRANSFERASE-RELATED"/>
    <property type="match status" value="1"/>
</dbReference>
<keyword evidence="2" id="KW-0548">Nucleotidyltransferase</keyword>
<dbReference type="GO" id="GO:0047343">
    <property type="term" value="F:glucose-1-phosphate cytidylyltransferase activity"/>
    <property type="evidence" value="ECO:0007669"/>
    <property type="project" value="InterPro"/>
</dbReference>
<feature type="domain" description="Nucleotidyl transferase" evidence="1">
    <location>
        <begin position="3"/>
        <end position="202"/>
    </location>
</feature>
<dbReference type="SUPFAM" id="SSF53448">
    <property type="entry name" value="Nucleotide-diphospho-sugar transferases"/>
    <property type="match status" value="1"/>
</dbReference>
<dbReference type="RefSeq" id="WP_311732282.1">
    <property type="nucleotide sequence ID" value="NZ_FNBI01000008.1"/>
</dbReference>
<dbReference type="GO" id="GO:0009243">
    <property type="term" value="P:O antigen biosynthetic process"/>
    <property type="evidence" value="ECO:0007669"/>
    <property type="project" value="InterPro"/>
</dbReference>
<dbReference type="PANTHER" id="PTHR47183:SF1">
    <property type="entry name" value="GLUCOSE-1-PHOSPHATE CYTIDYLYLTRANSFERASE"/>
    <property type="match status" value="1"/>
</dbReference>
<accession>A0A1G7Q9T4</accession>